<dbReference type="PROSITE" id="PS01304">
    <property type="entry name" value="UBIH"/>
    <property type="match status" value="1"/>
</dbReference>
<keyword evidence="7 9" id="KW-0503">Monooxygenase</keyword>
<gene>
    <name evidence="9" type="ORF">H0A72_08765</name>
</gene>
<evidence type="ECO:0000259" key="8">
    <source>
        <dbReference type="Pfam" id="PF01494"/>
    </source>
</evidence>
<dbReference type="EMBL" id="JACCEM010000004">
    <property type="protein sequence ID" value="NYT49397.1"/>
    <property type="molecule type" value="Genomic_DNA"/>
</dbReference>
<dbReference type="PANTHER" id="PTHR43876">
    <property type="entry name" value="UBIQUINONE BIOSYNTHESIS MONOOXYGENASE COQ6, MITOCHONDRIAL"/>
    <property type="match status" value="1"/>
</dbReference>
<dbReference type="Gene3D" id="3.50.50.60">
    <property type="entry name" value="FAD/NAD(P)-binding domain"/>
    <property type="match status" value="2"/>
</dbReference>
<dbReference type="AlphaFoldDB" id="A0A853FZ77"/>
<dbReference type="GO" id="GO:0006744">
    <property type="term" value="P:ubiquinone biosynthetic process"/>
    <property type="evidence" value="ECO:0007669"/>
    <property type="project" value="UniProtKB-UniPathway"/>
</dbReference>
<evidence type="ECO:0000256" key="4">
    <source>
        <dbReference type="ARBA" id="ARBA00022630"/>
    </source>
</evidence>
<dbReference type="InterPro" id="IPR036188">
    <property type="entry name" value="FAD/NAD-bd_sf"/>
</dbReference>
<keyword evidence="4" id="KW-0285">Flavoprotein</keyword>
<evidence type="ECO:0000313" key="9">
    <source>
        <dbReference type="EMBL" id="NYT49397.1"/>
    </source>
</evidence>
<dbReference type="Proteomes" id="UP000559809">
    <property type="component" value="Unassembled WGS sequence"/>
</dbReference>
<dbReference type="InterPro" id="IPR051205">
    <property type="entry name" value="UbiH/COQ6_monooxygenase"/>
</dbReference>
<dbReference type="UniPathway" id="UPA00232"/>
<evidence type="ECO:0000256" key="6">
    <source>
        <dbReference type="ARBA" id="ARBA00023002"/>
    </source>
</evidence>
<comment type="similarity">
    <text evidence="3">Belongs to the UbiH/COQ6 family.</text>
</comment>
<name>A0A853FZ77_9BURK</name>
<dbReference type="PANTHER" id="PTHR43876:SF7">
    <property type="entry name" value="UBIQUINONE BIOSYNTHESIS MONOOXYGENASE COQ6, MITOCHONDRIAL"/>
    <property type="match status" value="1"/>
</dbReference>
<reference evidence="9 10" key="1">
    <citation type="submission" date="2020-07" db="EMBL/GenBank/DDBJ databases">
        <title>Taxonomic revisions and descriptions of new bacterial species based on genomic comparisons in the high-G+C-content subgroup of the family Alcaligenaceae.</title>
        <authorList>
            <person name="Szabo A."/>
            <person name="Felfoldi T."/>
        </authorList>
    </citation>
    <scope>NUCLEOTIDE SEQUENCE [LARGE SCALE GENOMIC DNA]</scope>
    <source>
        <strain evidence="9 10">LMG 24012</strain>
    </source>
</reference>
<dbReference type="InterPro" id="IPR010971">
    <property type="entry name" value="UbiH/COQ6"/>
</dbReference>
<dbReference type="RefSeq" id="WP_180154694.1">
    <property type="nucleotide sequence ID" value="NZ_JACCEM010000004.1"/>
</dbReference>
<evidence type="ECO:0000256" key="7">
    <source>
        <dbReference type="ARBA" id="ARBA00023033"/>
    </source>
</evidence>
<dbReference type="GO" id="GO:0004497">
    <property type="term" value="F:monooxygenase activity"/>
    <property type="evidence" value="ECO:0007669"/>
    <property type="project" value="UniProtKB-KW"/>
</dbReference>
<keyword evidence="6" id="KW-0560">Oxidoreductase</keyword>
<dbReference type="NCBIfam" id="TIGR01988">
    <property type="entry name" value="Ubi-OHases"/>
    <property type="match status" value="1"/>
</dbReference>
<keyword evidence="10" id="KW-1185">Reference proteome</keyword>
<dbReference type="GO" id="GO:0016705">
    <property type="term" value="F:oxidoreductase activity, acting on paired donors, with incorporation or reduction of molecular oxygen"/>
    <property type="evidence" value="ECO:0007669"/>
    <property type="project" value="InterPro"/>
</dbReference>
<organism evidence="9 10">
    <name type="scientific">Parapusillimonas granuli</name>
    <dbReference type="NCBI Taxonomy" id="380911"/>
    <lineage>
        <taxon>Bacteria</taxon>
        <taxon>Pseudomonadati</taxon>
        <taxon>Pseudomonadota</taxon>
        <taxon>Betaproteobacteria</taxon>
        <taxon>Burkholderiales</taxon>
        <taxon>Alcaligenaceae</taxon>
        <taxon>Parapusillimonas</taxon>
    </lineage>
</organism>
<feature type="domain" description="FAD-binding" evidence="8">
    <location>
        <begin position="6"/>
        <end position="336"/>
    </location>
</feature>
<sequence>MNTPTYDIAIMGAGPVGSALALMLAAKAAEPGRIALIGRQLGMAPAPQGRPGAAPDPRTLALNQGSRLLLEQVHAWPMESADIKTVHVSQRGRLGRTLIEHAELNVPRLGSVASYDAVLRSLHHAVQRSGVSLVDGAPPQHMHGGRVHFEPESGPAFSSRLLVQSDGVRPRGIERHYGQHAVLATVRAARPRAGWAYERFTRQGPLALLPHPHGEDLYSVVWCGPPDESARRRDLDDGAFIAELQAAFGDRLGGLDGIGDRHVFPLSMHAGPALVNPYTVAIGNAAQTLHPVAGQGLNLGLRDAAQLAQALIPWLVRPEDDAAPLMSAYARRRRADRWLTMAITDTLPRVFATGNPLMEHAGGLALLALDMLAPLRAPLARQLLQGLRS</sequence>
<evidence type="ECO:0000256" key="1">
    <source>
        <dbReference type="ARBA" id="ARBA00001974"/>
    </source>
</evidence>
<comment type="caution">
    <text evidence="9">The sequence shown here is derived from an EMBL/GenBank/DDBJ whole genome shotgun (WGS) entry which is preliminary data.</text>
</comment>
<dbReference type="PRINTS" id="PR00420">
    <property type="entry name" value="RNGMNOXGNASE"/>
</dbReference>
<evidence type="ECO:0000256" key="3">
    <source>
        <dbReference type="ARBA" id="ARBA00005349"/>
    </source>
</evidence>
<dbReference type="SUPFAM" id="SSF51905">
    <property type="entry name" value="FAD/NAD(P)-binding domain"/>
    <property type="match status" value="1"/>
</dbReference>
<accession>A0A853FZ77</accession>
<comment type="pathway">
    <text evidence="2">Cofactor biosynthesis; ubiquinone biosynthesis.</text>
</comment>
<evidence type="ECO:0000256" key="2">
    <source>
        <dbReference type="ARBA" id="ARBA00004749"/>
    </source>
</evidence>
<keyword evidence="5" id="KW-0274">FAD</keyword>
<evidence type="ECO:0000313" key="10">
    <source>
        <dbReference type="Proteomes" id="UP000559809"/>
    </source>
</evidence>
<protein>
    <submittedName>
        <fullName evidence="9">FAD-dependent monooxygenase</fullName>
    </submittedName>
</protein>
<dbReference type="GO" id="GO:0071949">
    <property type="term" value="F:FAD binding"/>
    <property type="evidence" value="ECO:0007669"/>
    <property type="project" value="InterPro"/>
</dbReference>
<evidence type="ECO:0000256" key="5">
    <source>
        <dbReference type="ARBA" id="ARBA00022827"/>
    </source>
</evidence>
<proteinExistence type="inferred from homology"/>
<dbReference type="InterPro" id="IPR018168">
    <property type="entry name" value="Ubi_Hdrlase_CS"/>
</dbReference>
<dbReference type="InterPro" id="IPR002938">
    <property type="entry name" value="FAD-bd"/>
</dbReference>
<dbReference type="Pfam" id="PF01494">
    <property type="entry name" value="FAD_binding_3"/>
    <property type="match status" value="1"/>
</dbReference>
<comment type="cofactor">
    <cofactor evidence="1">
        <name>FAD</name>
        <dbReference type="ChEBI" id="CHEBI:57692"/>
    </cofactor>
</comment>